<name>A0AAD6XLV9_9AGAR</name>
<evidence type="ECO:0000313" key="3">
    <source>
        <dbReference type="EMBL" id="KAJ7079116.1"/>
    </source>
</evidence>
<keyword evidence="2" id="KW-1133">Transmembrane helix</keyword>
<gene>
    <name evidence="3" type="ORF">B0H15DRAFT_521945</name>
</gene>
<sequence>MRVFGSNDSLPMNHVRFIPRQLSHLGRTIGAMSSTPSTSHLCSIFTAVHSVRSPCPQPLSPVSCACPAFLLVKVIPTGYDPCEPTSDSVVYGDSPLSSTCQCMVIRYISLVLLLVQYLQLVLAGLALEALLAELRYLPSRRGYEFVMMHMLDQASSSRQVNVQTCQACGPSPPLPLNTDPPHTRSPLRPP</sequence>
<comment type="caution">
    <text evidence="3">The sequence shown here is derived from an EMBL/GenBank/DDBJ whole genome shotgun (WGS) entry which is preliminary data.</text>
</comment>
<proteinExistence type="predicted"/>
<dbReference type="Proteomes" id="UP001222325">
    <property type="component" value="Unassembled WGS sequence"/>
</dbReference>
<evidence type="ECO:0000313" key="4">
    <source>
        <dbReference type="Proteomes" id="UP001222325"/>
    </source>
</evidence>
<feature type="region of interest" description="Disordered" evidence="1">
    <location>
        <begin position="170"/>
        <end position="190"/>
    </location>
</feature>
<accession>A0AAD6XLV9</accession>
<keyword evidence="4" id="KW-1185">Reference proteome</keyword>
<dbReference type="AlphaFoldDB" id="A0AAD6XLV9"/>
<feature type="transmembrane region" description="Helical" evidence="2">
    <location>
        <begin position="107"/>
        <end position="131"/>
    </location>
</feature>
<evidence type="ECO:0000256" key="1">
    <source>
        <dbReference type="SAM" id="MobiDB-lite"/>
    </source>
</evidence>
<keyword evidence="2" id="KW-0472">Membrane</keyword>
<dbReference type="EMBL" id="JARJCN010000062">
    <property type="protein sequence ID" value="KAJ7079116.1"/>
    <property type="molecule type" value="Genomic_DNA"/>
</dbReference>
<reference evidence="3" key="1">
    <citation type="submission" date="2023-03" db="EMBL/GenBank/DDBJ databases">
        <title>Massive genome expansion in bonnet fungi (Mycena s.s.) driven by repeated elements and novel gene families across ecological guilds.</title>
        <authorList>
            <consortium name="Lawrence Berkeley National Laboratory"/>
            <person name="Harder C.B."/>
            <person name="Miyauchi S."/>
            <person name="Viragh M."/>
            <person name="Kuo A."/>
            <person name="Thoen E."/>
            <person name="Andreopoulos B."/>
            <person name="Lu D."/>
            <person name="Skrede I."/>
            <person name="Drula E."/>
            <person name="Henrissat B."/>
            <person name="Morin E."/>
            <person name="Kohler A."/>
            <person name="Barry K."/>
            <person name="LaButti K."/>
            <person name="Morin E."/>
            <person name="Salamov A."/>
            <person name="Lipzen A."/>
            <person name="Mereny Z."/>
            <person name="Hegedus B."/>
            <person name="Baldrian P."/>
            <person name="Stursova M."/>
            <person name="Weitz H."/>
            <person name="Taylor A."/>
            <person name="Grigoriev I.V."/>
            <person name="Nagy L.G."/>
            <person name="Martin F."/>
            <person name="Kauserud H."/>
        </authorList>
    </citation>
    <scope>NUCLEOTIDE SEQUENCE</scope>
    <source>
        <strain evidence="3">CBHHK173m</strain>
    </source>
</reference>
<keyword evidence="2" id="KW-0812">Transmembrane</keyword>
<evidence type="ECO:0000256" key="2">
    <source>
        <dbReference type="SAM" id="Phobius"/>
    </source>
</evidence>
<organism evidence="3 4">
    <name type="scientific">Mycena belliarum</name>
    <dbReference type="NCBI Taxonomy" id="1033014"/>
    <lineage>
        <taxon>Eukaryota</taxon>
        <taxon>Fungi</taxon>
        <taxon>Dikarya</taxon>
        <taxon>Basidiomycota</taxon>
        <taxon>Agaricomycotina</taxon>
        <taxon>Agaricomycetes</taxon>
        <taxon>Agaricomycetidae</taxon>
        <taxon>Agaricales</taxon>
        <taxon>Marasmiineae</taxon>
        <taxon>Mycenaceae</taxon>
        <taxon>Mycena</taxon>
    </lineage>
</organism>
<protein>
    <submittedName>
        <fullName evidence="3">Uncharacterized protein</fullName>
    </submittedName>
</protein>